<gene>
    <name evidence="3" type="ORF">HK107_11255</name>
</gene>
<evidence type="ECO:0000313" key="3">
    <source>
        <dbReference type="EMBL" id="NNU16895.1"/>
    </source>
</evidence>
<dbReference type="Gene3D" id="3.40.710.10">
    <property type="entry name" value="DD-peptidase/beta-lactamase superfamily"/>
    <property type="match status" value="1"/>
</dbReference>
<dbReference type="InterPro" id="IPR001466">
    <property type="entry name" value="Beta-lactam-related"/>
</dbReference>
<sequence length="355" mass="38608">MRRLFLTIALGCMTQGAQAQDPLVGGYVAALYDGDSVTAMEIEGIADPDSGAAVSMDTVFHVASLSKQITGAALAFAILDGKVSLDDPVAKHIPEAAHYGEALEVGHLLYFTSGLSEAYDLPREGGQPWSTHFHFSVDDAIEASLSVEELQFAPGTEWRYNNINFQLIAEIVERAYEKPFSAVVRERVFEPLGMSASLIHDDVTTVIPNRANGIAPRTAGFIGALKSTGLTVHKEGGPILIRRNAPHYGGSGVMTSMRDWMLWQEEILTRDAFGEAFWDLMVSTRTYEHPKDNDAFGLVHGDANGEPILWFAGSDIDASSYHLVAPRLGRAAACFSNQPGFDCRARANALFDQDR</sequence>
<dbReference type="EMBL" id="JABFCX010000003">
    <property type="protein sequence ID" value="NNU16895.1"/>
    <property type="molecule type" value="Genomic_DNA"/>
</dbReference>
<dbReference type="SUPFAM" id="SSF56601">
    <property type="entry name" value="beta-lactamase/transpeptidase-like"/>
    <property type="match status" value="1"/>
</dbReference>
<reference evidence="3 4" key="1">
    <citation type="submission" date="2020-05" db="EMBL/GenBank/DDBJ databases">
        <title>Parvularcula mediterraneae sp. nov., isolated from polypropylene straw from shallow seawater of the seashore of Laganas in Zakynthos island, Greece.</title>
        <authorList>
            <person name="Szabo I."/>
            <person name="Al-Omari J."/>
            <person name="Rado J."/>
            <person name="Szerdahelyi G.S."/>
        </authorList>
    </citation>
    <scope>NUCLEOTIDE SEQUENCE [LARGE SCALE GENOMIC DNA]</scope>
    <source>
        <strain evidence="3 4">ZS-1/3</strain>
    </source>
</reference>
<feature type="chain" id="PRO_5030788388" evidence="1">
    <location>
        <begin position="20"/>
        <end position="355"/>
    </location>
</feature>
<name>A0A7Y3W5L8_9PROT</name>
<evidence type="ECO:0000259" key="2">
    <source>
        <dbReference type="Pfam" id="PF00144"/>
    </source>
</evidence>
<dbReference type="Pfam" id="PF00144">
    <property type="entry name" value="Beta-lactamase"/>
    <property type="match status" value="1"/>
</dbReference>
<dbReference type="Proteomes" id="UP000536835">
    <property type="component" value="Unassembled WGS sequence"/>
</dbReference>
<evidence type="ECO:0000256" key="1">
    <source>
        <dbReference type="SAM" id="SignalP"/>
    </source>
</evidence>
<dbReference type="PANTHER" id="PTHR43283">
    <property type="entry name" value="BETA-LACTAMASE-RELATED"/>
    <property type="match status" value="1"/>
</dbReference>
<dbReference type="AlphaFoldDB" id="A0A7Y3W5L8"/>
<comment type="caution">
    <text evidence="3">The sequence shown here is derived from an EMBL/GenBank/DDBJ whole genome shotgun (WGS) entry which is preliminary data.</text>
</comment>
<dbReference type="RefSeq" id="WP_173199796.1">
    <property type="nucleotide sequence ID" value="NZ_JABFCX010000003.1"/>
</dbReference>
<organism evidence="3 4">
    <name type="scientific">Parvularcula mediterranea</name>
    <dbReference type="NCBI Taxonomy" id="2732508"/>
    <lineage>
        <taxon>Bacteria</taxon>
        <taxon>Pseudomonadati</taxon>
        <taxon>Pseudomonadota</taxon>
        <taxon>Alphaproteobacteria</taxon>
        <taxon>Parvularculales</taxon>
        <taxon>Parvularculaceae</taxon>
        <taxon>Parvularcula</taxon>
    </lineage>
</organism>
<protein>
    <submittedName>
        <fullName evidence="3">Beta-lactamase family protein</fullName>
    </submittedName>
</protein>
<keyword evidence="4" id="KW-1185">Reference proteome</keyword>
<feature type="domain" description="Beta-lactamase-related" evidence="2">
    <location>
        <begin position="20"/>
        <end position="345"/>
    </location>
</feature>
<evidence type="ECO:0000313" key="4">
    <source>
        <dbReference type="Proteomes" id="UP000536835"/>
    </source>
</evidence>
<accession>A0A7Y3W5L8</accession>
<dbReference type="InterPro" id="IPR012338">
    <property type="entry name" value="Beta-lactam/transpept-like"/>
</dbReference>
<feature type="signal peptide" evidence="1">
    <location>
        <begin position="1"/>
        <end position="19"/>
    </location>
</feature>
<dbReference type="InterPro" id="IPR050789">
    <property type="entry name" value="Diverse_Enzym_Activities"/>
</dbReference>
<proteinExistence type="predicted"/>
<keyword evidence="1" id="KW-0732">Signal</keyword>